<sequence>MDDHCGHGKFKILINSMGERLEPKPKPGKTQFATHVVVKDSSGESHKIRTKNAVICAGAVDSPAMLLRSIRGDSIEDTFGNEFARDFGHVTYHYIFYVTLPFYYKDMKLRDLLGGVKLQTDINFGPKIDNTTALANISLDASSFLPRRNIPDSELPQFIIAYILPSELARDNKVDLDEQEQTRIHVSYAAESKLEEKKRILKEFAVDAMNKIAKTLDIQFVKHRFNMDNYTKIDGEVTTNDIELGELGPGGVAHELGSIPMPNKAGKDGLLDKNLKLQYGWDNVYVCTYPSSLTRRPRTRPFP</sequence>
<reference evidence="1 2" key="1">
    <citation type="submission" date="2023-01" db="EMBL/GenBank/DDBJ databases">
        <title>Analysis of 21 Apiospora genomes using comparative genomics revels a genus with tremendous synthesis potential of carbohydrate active enzymes and secondary metabolites.</title>
        <authorList>
            <person name="Sorensen T."/>
        </authorList>
    </citation>
    <scope>NUCLEOTIDE SEQUENCE [LARGE SCALE GENOMIC DNA]</scope>
    <source>
        <strain evidence="1 2">CBS 20057</strain>
    </source>
</reference>
<organism evidence="1 2">
    <name type="scientific">Apiospora marii</name>
    <dbReference type="NCBI Taxonomy" id="335849"/>
    <lineage>
        <taxon>Eukaryota</taxon>
        <taxon>Fungi</taxon>
        <taxon>Dikarya</taxon>
        <taxon>Ascomycota</taxon>
        <taxon>Pezizomycotina</taxon>
        <taxon>Sordariomycetes</taxon>
        <taxon>Xylariomycetidae</taxon>
        <taxon>Amphisphaeriales</taxon>
        <taxon>Apiosporaceae</taxon>
        <taxon>Apiospora</taxon>
    </lineage>
</organism>
<proteinExistence type="predicted"/>
<name>A0ABR1RKF4_9PEZI</name>
<accession>A0ABR1RKF4</accession>
<evidence type="ECO:0000313" key="1">
    <source>
        <dbReference type="EMBL" id="KAK8013736.1"/>
    </source>
</evidence>
<dbReference type="SUPFAM" id="SSF51905">
    <property type="entry name" value="FAD/NAD(P)-binding domain"/>
    <property type="match status" value="1"/>
</dbReference>
<gene>
    <name evidence="1" type="ORF">PG991_009329</name>
</gene>
<comment type="caution">
    <text evidence="1">The sequence shown here is derived from an EMBL/GenBank/DDBJ whole genome shotgun (WGS) entry which is preliminary data.</text>
</comment>
<dbReference type="EMBL" id="JAQQWI010000013">
    <property type="protein sequence ID" value="KAK8013736.1"/>
    <property type="molecule type" value="Genomic_DNA"/>
</dbReference>
<dbReference type="InterPro" id="IPR036188">
    <property type="entry name" value="FAD/NAD-bd_sf"/>
</dbReference>
<dbReference type="Proteomes" id="UP001396898">
    <property type="component" value="Unassembled WGS sequence"/>
</dbReference>
<evidence type="ECO:0000313" key="2">
    <source>
        <dbReference type="Proteomes" id="UP001396898"/>
    </source>
</evidence>
<protein>
    <submittedName>
        <fullName evidence="1">FAD/NAD-P-binding domain-containing protein</fullName>
    </submittedName>
</protein>
<keyword evidence="2" id="KW-1185">Reference proteome</keyword>
<dbReference type="Gene3D" id="3.50.50.60">
    <property type="entry name" value="FAD/NAD(P)-binding domain"/>
    <property type="match status" value="1"/>
</dbReference>